<evidence type="ECO:0000256" key="1">
    <source>
        <dbReference type="SAM" id="Phobius"/>
    </source>
</evidence>
<keyword evidence="1" id="KW-0472">Membrane</keyword>
<dbReference type="EMBL" id="BKCJ011292293">
    <property type="protein sequence ID" value="GFD16280.1"/>
    <property type="molecule type" value="Genomic_DNA"/>
</dbReference>
<name>A0A699U1X8_TANCI</name>
<organism evidence="2">
    <name type="scientific">Tanacetum cinerariifolium</name>
    <name type="common">Dalmatian daisy</name>
    <name type="synonym">Chrysanthemum cinerariifolium</name>
    <dbReference type="NCBI Taxonomy" id="118510"/>
    <lineage>
        <taxon>Eukaryota</taxon>
        <taxon>Viridiplantae</taxon>
        <taxon>Streptophyta</taxon>
        <taxon>Embryophyta</taxon>
        <taxon>Tracheophyta</taxon>
        <taxon>Spermatophyta</taxon>
        <taxon>Magnoliopsida</taxon>
        <taxon>eudicotyledons</taxon>
        <taxon>Gunneridae</taxon>
        <taxon>Pentapetalae</taxon>
        <taxon>asterids</taxon>
        <taxon>campanulids</taxon>
        <taxon>Asterales</taxon>
        <taxon>Asteraceae</taxon>
        <taxon>Asteroideae</taxon>
        <taxon>Anthemideae</taxon>
        <taxon>Anthemidinae</taxon>
        <taxon>Tanacetum</taxon>
    </lineage>
</organism>
<protein>
    <submittedName>
        <fullName evidence="2">Uncharacterized protein</fullName>
    </submittedName>
</protein>
<feature type="transmembrane region" description="Helical" evidence="1">
    <location>
        <begin position="112"/>
        <end position="134"/>
    </location>
</feature>
<proteinExistence type="predicted"/>
<evidence type="ECO:0000313" key="2">
    <source>
        <dbReference type="EMBL" id="GFD16280.1"/>
    </source>
</evidence>
<dbReference type="AlphaFoldDB" id="A0A699U1X8"/>
<keyword evidence="1" id="KW-0812">Transmembrane</keyword>
<feature type="non-terminal residue" evidence="2">
    <location>
        <position position="142"/>
    </location>
</feature>
<keyword evidence="1" id="KW-1133">Transmembrane helix</keyword>
<sequence length="142" mass="15781">QPPSRVWGHVGDGPGHQQAEGHLHWHNLVEVDWPIFLEQLLASLPTQAVWITIDKDVLADEDAATNWDQGALSILLDVIGQLAFKLGLDQLPEHEGGFRLGRFWRQIAGAPLLWCGVSAYVIEFITWLFVLSLAPLSLVFPA</sequence>
<comment type="caution">
    <text evidence="2">The sequence shown here is derived from an EMBL/GenBank/DDBJ whole genome shotgun (WGS) entry which is preliminary data.</text>
</comment>
<feature type="non-terminal residue" evidence="2">
    <location>
        <position position="1"/>
    </location>
</feature>
<reference evidence="2" key="1">
    <citation type="journal article" date="2019" name="Sci. Rep.">
        <title>Draft genome of Tanacetum cinerariifolium, the natural source of mosquito coil.</title>
        <authorList>
            <person name="Yamashiro T."/>
            <person name="Shiraishi A."/>
            <person name="Satake H."/>
            <person name="Nakayama K."/>
        </authorList>
    </citation>
    <scope>NUCLEOTIDE SEQUENCE</scope>
</reference>
<gene>
    <name evidence="2" type="ORF">Tci_888249</name>
</gene>
<accession>A0A699U1X8</accession>